<dbReference type="AlphaFoldDB" id="A0A1G6UKZ0"/>
<proteinExistence type="predicted"/>
<protein>
    <recommendedName>
        <fullName evidence="4">ABC-2 family transporter protein</fullName>
    </recommendedName>
</protein>
<accession>A0A1G6UKZ0</accession>
<keyword evidence="1" id="KW-1133">Transmembrane helix</keyword>
<feature type="transmembrane region" description="Helical" evidence="1">
    <location>
        <begin position="56"/>
        <end position="76"/>
    </location>
</feature>
<gene>
    <name evidence="2" type="ORF">SAMN04488024_105384</name>
</gene>
<dbReference type="Proteomes" id="UP000199455">
    <property type="component" value="Unassembled WGS sequence"/>
</dbReference>
<feature type="transmembrane region" description="Helical" evidence="1">
    <location>
        <begin position="97"/>
        <end position="119"/>
    </location>
</feature>
<keyword evidence="3" id="KW-1185">Reference proteome</keyword>
<sequence length="259" mass="30186">MNRFGLLLKRQWLEFGKIYLISFGVLLGVLILFYKINITEDNLNSRYYNSLNFRHPLFLVTGFIFISITSSSYFMNLGQKPKAIINILIPASTLEKFLTAMFYTLIVSIPSYLLCFYLVDAAFVSSIRDSHTLTSSYTDYDGKKIVIDHFAYFFSTETAIQFRSFYYMPLLINSIFLLGSIFFKNFHYVKTAISLMVFVVLWIASTIYVMSKLTDNTVWVGSPYWQDETHIFFATNLVALCLTMIFWLITFIRLKEKEA</sequence>
<evidence type="ECO:0008006" key="4">
    <source>
        <dbReference type="Google" id="ProtNLM"/>
    </source>
</evidence>
<feature type="transmembrane region" description="Helical" evidence="1">
    <location>
        <begin position="192"/>
        <end position="211"/>
    </location>
</feature>
<reference evidence="3" key="1">
    <citation type="submission" date="2016-10" db="EMBL/GenBank/DDBJ databases">
        <authorList>
            <person name="Varghese N."/>
            <person name="Submissions S."/>
        </authorList>
    </citation>
    <scope>NUCLEOTIDE SEQUENCE [LARGE SCALE GENOMIC DNA]</scope>
    <source>
        <strain evidence="3">DSM 18609</strain>
    </source>
</reference>
<keyword evidence="1" id="KW-0812">Transmembrane</keyword>
<evidence type="ECO:0000313" key="2">
    <source>
        <dbReference type="EMBL" id="SDD42090.1"/>
    </source>
</evidence>
<feature type="transmembrane region" description="Helical" evidence="1">
    <location>
        <begin position="12"/>
        <end position="36"/>
    </location>
</feature>
<feature type="transmembrane region" description="Helical" evidence="1">
    <location>
        <begin position="165"/>
        <end position="183"/>
    </location>
</feature>
<dbReference type="EMBL" id="FMZH01000005">
    <property type="protein sequence ID" value="SDD42090.1"/>
    <property type="molecule type" value="Genomic_DNA"/>
</dbReference>
<feature type="transmembrane region" description="Helical" evidence="1">
    <location>
        <begin position="231"/>
        <end position="252"/>
    </location>
</feature>
<keyword evidence="1" id="KW-0472">Membrane</keyword>
<evidence type="ECO:0000313" key="3">
    <source>
        <dbReference type="Proteomes" id="UP000199455"/>
    </source>
</evidence>
<evidence type="ECO:0000256" key="1">
    <source>
        <dbReference type="SAM" id="Phobius"/>
    </source>
</evidence>
<dbReference type="STRING" id="390242.SAMN04488024_105384"/>
<organism evidence="2 3">
    <name type="scientific">Pedobacter soli</name>
    <dbReference type="NCBI Taxonomy" id="390242"/>
    <lineage>
        <taxon>Bacteria</taxon>
        <taxon>Pseudomonadati</taxon>
        <taxon>Bacteroidota</taxon>
        <taxon>Sphingobacteriia</taxon>
        <taxon>Sphingobacteriales</taxon>
        <taxon>Sphingobacteriaceae</taxon>
        <taxon>Pedobacter</taxon>
    </lineage>
</organism>
<name>A0A1G6UKZ0_9SPHI</name>